<keyword evidence="12 16" id="KW-0472">Membrane</keyword>
<dbReference type="Pfam" id="PF03717">
    <property type="entry name" value="PBP_dimer"/>
    <property type="match status" value="1"/>
</dbReference>
<dbReference type="GO" id="GO:0009252">
    <property type="term" value="P:peptidoglycan biosynthetic process"/>
    <property type="evidence" value="ECO:0007669"/>
    <property type="project" value="UniProtKB-UniRule"/>
</dbReference>
<dbReference type="InterPro" id="IPR012338">
    <property type="entry name" value="Beta-lactam/transpept-like"/>
</dbReference>
<dbReference type="EC" id="3.4.16.4" evidence="16"/>
<comment type="catalytic activity">
    <reaction evidence="16">
        <text>Preferential cleavage: (Ac)2-L-Lys-D-Ala-|-D-Ala. Also transpeptidation of peptidyl-alanyl moieties that are N-acyl substituents of D-alanine.</text>
        <dbReference type="EC" id="3.4.16.4"/>
    </reaction>
</comment>
<reference evidence="19 20" key="1">
    <citation type="submission" date="2020-04" db="EMBL/GenBank/DDBJ databases">
        <title>Acinetobacter Taxon 24.</title>
        <authorList>
            <person name="Nemec A."/>
            <person name="Radolfova-Krizova L."/>
            <person name="Higgins P.G."/>
            <person name="Spanelova P."/>
        </authorList>
    </citation>
    <scope>NUCLEOTIDE SEQUENCE [LARGE SCALE GENOMIC DNA]</scope>
    <source>
        <strain evidence="19 20">ANC 5380</strain>
    </source>
</reference>
<dbReference type="GO" id="GO:0071555">
    <property type="term" value="P:cell wall organization"/>
    <property type="evidence" value="ECO:0007669"/>
    <property type="project" value="UniProtKB-KW"/>
</dbReference>
<evidence type="ECO:0000256" key="5">
    <source>
        <dbReference type="ARBA" id="ARBA00022645"/>
    </source>
</evidence>
<evidence type="ECO:0000256" key="9">
    <source>
        <dbReference type="ARBA" id="ARBA00022960"/>
    </source>
</evidence>
<sequence length="607" mass="67055">MVDKRNKQVRKKQQSVTDKNTLSVDMWRFYLMWSVVLLCFLALVGRAFYVQVINKDFLQNKANANILRTEKVKAMRGVIYDRHGVPLAISTPVMKVVIDPRDYFETKKQFDEITAELAKDPNNRKLKRQLPDKNLNLDELADAVGIDRAELKKKMNEKPRSRYLVLQKEIPPQQAELIAKREFQAVYTEKNYKRYYPQPQPNAQIIGLTNSEGIGIEGLEMQMNTALSGHDGAQQVVRDKKGNRFKDPEVIKEVEAGENITLSIDSRLQYIMYRELTAAGVANNARSATAIAVDIKTGEILAMTSWPSYNPNDKKSLGNKDAMRNRGAVDSFEPGSTMKPLTVAMALESGKYTTNSVVNTSPGSMRIGNHTIRDTHNYGALTLGGIIQKSSNVGVAKLALSLPYATLPTFYKRVGMGQRSAVKFPGESGGLILPPSKWNVSEVGTMAYGYGLNATVLQIADAYAMLANKGVKVPLSLYKLEQPPKGEQIVDAKIADQVLLMMETATLPGGTATRATIPGYRVAGKTGTAHKLRADRKGYSTSEYRALFAGVAPVSDPRLAMIVVVENPQGSYYGGTVSAPVFARVMQESLRLMNVPLDKPLDTPKIQ</sequence>
<comment type="caution">
    <text evidence="19">The sequence shown here is derived from an EMBL/GenBank/DDBJ whole genome shotgun (WGS) entry which is preliminary data.</text>
</comment>
<evidence type="ECO:0000256" key="12">
    <source>
        <dbReference type="ARBA" id="ARBA00023136"/>
    </source>
</evidence>
<evidence type="ECO:0000256" key="7">
    <source>
        <dbReference type="ARBA" id="ARBA00022692"/>
    </source>
</evidence>
<feature type="domain" description="Penicillin-binding protein dimerisation" evidence="18">
    <location>
        <begin position="72"/>
        <end position="244"/>
    </location>
</feature>
<evidence type="ECO:0000256" key="16">
    <source>
        <dbReference type="HAMAP-Rule" id="MF_02080"/>
    </source>
</evidence>
<organism evidence="19 20">
    <name type="scientific">Acinetobacter terrae</name>
    <dbReference type="NCBI Taxonomy" id="2731247"/>
    <lineage>
        <taxon>Bacteria</taxon>
        <taxon>Pseudomonadati</taxon>
        <taxon>Pseudomonadota</taxon>
        <taxon>Gammaproteobacteria</taxon>
        <taxon>Moraxellales</taxon>
        <taxon>Moraxellaceae</taxon>
        <taxon>Acinetobacter</taxon>
        <taxon>Acinetobacter Taxon 24</taxon>
    </lineage>
</organism>
<dbReference type="PANTHER" id="PTHR30627">
    <property type="entry name" value="PEPTIDOGLYCAN D,D-TRANSPEPTIDASE"/>
    <property type="match status" value="1"/>
</dbReference>
<dbReference type="UniPathway" id="UPA00219"/>
<evidence type="ECO:0000256" key="2">
    <source>
        <dbReference type="ARBA" id="ARBA00022475"/>
    </source>
</evidence>
<keyword evidence="6 16" id="KW-0645">Protease</keyword>
<gene>
    <name evidence="16 19" type="primary">ftsI</name>
    <name evidence="19" type="ORF">HLH17_06445</name>
</gene>
<keyword evidence="8 16" id="KW-0378">Hydrolase</keyword>
<keyword evidence="9 16" id="KW-0133">Cell shape</keyword>
<evidence type="ECO:0000313" key="20">
    <source>
        <dbReference type="Proteomes" id="UP000569202"/>
    </source>
</evidence>
<dbReference type="GO" id="GO:0000917">
    <property type="term" value="P:division septum assembly"/>
    <property type="evidence" value="ECO:0007669"/>
    <property type="project" value="UniProtKB-KW"/>
</dbReference>
<keyword evidence="4 16" id="KW-0132">Cell division</keyword>
<evidence type="ECO:0000256" key="6">
    <source>
        <dbReference type="ARBA" id="ARBA00022670"/>
    </source>
</evidence>
<evidence type="ECO:0000256" key="11">
    <source>
        <dbReference type="ARBA" id="ARBA00022989"/>
    </source>
</evidence>
<evidence type="ECO:0000256" key="4">
    <source>
        <dbReference type="ARBA" id="ARBA00022618"/>
    </source>
</evidence>
<dbReference type="AlphaFoldDB" id="A0A7Y2REH8"/>
<dbReference type="HAMAP" id="MF_02080">
    <property type="entry name" value="FtsI_transpept"/>
    <property type="match status" value="1"/>
</dbReference>
<protein>
    <recommendedName>
        <fullName evidence="16">Peptidoglycan D,D-transpeptidase FtsI</fullName>
        <ecNumber evidence="16">3.4.16.4</ecNumber>
    </recommendedName>
    <alternativeName>
        <fullName evidence="16">Penicillin-binding protein 3</fullName>
        <shortName evidence="16">PBP-3</shortName>
    </alternativeName>
</protein>
<comment type="pathway">
    <text evidence="16">Cell wall biogenesis; peptidoglycan biosynthesis.</text>
</comment>
<name>A0A7Y2REH8_9GAMM</name>
<keyword evidence="15 16" id="KW-0961">Cell wall biogenesis/degradation</keyword>
<evidence type="ECO:0000256" key="1">
    <source>
        <dbReference type="ARBA" id="ARBA00004370"/>
    </source>
</evidence>
<evidence type="ECO:0000256" key="14">
    <source>
        <dbReference type="ARBA" id="ARBA00023306"/>
    </source>
</evidence>
<keyword evidence="2 16" id="KW-1003">Cell membrane</keyword>
<keyword evidence="13 16" id="KW-0717">Septation</keyword>
<evidence type="ECO:0000259" key="17">
    <source>
        <dbReference type="Pfam" id="PF00905"/>
    </source>
</evidence>
<dbReference type="GO" id="GO:0005886">
    <property type="term" value="C:plasma membrane"/>
    <property type="evidence" value="ECO:0007669"/>
    <property type="project" value="UniProtKB-SubCell"/>
</dbReference>
<evidence type="ECO:0000256" key="15">
    <source>
        <dbReference type="ARBA" id="ARBA00023316"/>
    </source>
</evidence>
<dbReference type="GO" id="GO:0006508">
    <property type="term" value="P:proteolysis"/>
    <property type="evidence" value="ECO:0007669"/>
    <property type="project" value="UniProtKB-KW"/>
</dbReference>
<evidence type="ECO:0000256" key="3">
    <source>
        <dbReference type="ARBA" id="ARBA00022519"/>
    </source>
</evidence>
<keyword evidence="5 16" id="KW-0121">Carboxypeptidase</keyword>
<feature type="active site" description="Acyl-ester intermediate" evidence="16">
    <location>
        <position position="336"/>
    </location>
</feature>
<dbReference type="InterPro" id="IPR036138">
    <property type="entry name" value="PBP_dimer_sf"/>
</dbReference>
<dbReference type="Gene3D" id="3.30.450.330">
    <property type="match status" value="1"/>
</dbReference>
<dbReference type="GO" id="GO:0009002">
    <property type="term" value="F:serine-type D-Ala-D-Ala carboxypeptidase activity"/>
    <property type="evidence" value="ECO:0007669"/>
    <property type="project" value="UniProtKB-UniRule"/>
</dbReference>
<comment type="function">
    <text evidence="16">Catalyzes cross-linking of the peptidoglycan cell wall at the division septum.</text>
</comment>
<dbReference type="RefSeq" id="WP_171540183.1">
    <property type="nucleotide sequence ID" value="NZ_JABERL010000013.1"/>
</dbReference>
<evidence type="ECO:0000256" key="13">
    <source>
        <dbReference type="ARBA" id="ARBA00023210"/>
    </source>
</evidence>
<keyword evidence="3 16" id="KW-0997">Cell inner membrane</keyword>
<evidence type="ECO:0000256" key="8">
    <source>
        <dbReference type="ARBA" id="ARBA00022801"/>
    </source>
</evidence>
<feature type="transmembrane region" description="Helical" evidence="16">
    <location>
        <begin position="29"/>
        <end position="49"/>
    </location>
</feature>
<comment type="similarity">
    <text evidence="16">Belongs to the transpeptidase family. FtsI subfamily.</text>
</comment>
<dbReference type="SUPFAM" id="SSF56519">
    <property type="entry name" value="Penicillin binding protein dimerisation domain"/>
    <property type="match status" value="1"/>
</dbReference>
<dbReference type="InterPro" id="IPR050515">
    <property type="entry name" value="Beta-lactam/transpept"/>
</dbReference>
<keyword evidence="10 16" id="KW-0573">Peptidoglycan synthesis</keyword>
<dbReference type="InterPro" id="IPR001460">
    <property type="entry name" value="PCN-bd_Tpept"/>
</dbReference>
<dbReference type="InterPro" id="IPR005311">
    <property type="entry name" value="PBP_dimer"/>
</dbReference>
<comment type="subcellular location">
    <subcellularLocation>
        <location evidence="16">Cell inner membrane</location>
        <topology evidence="16">Single-pass membrane protein</topology>
    </subcellularLocation>
    <subcellularLocation>
        <location evidence="1">Membrane</location>
    </subcellularLocation>
</comment>
<keyword evidence="14 16" id="KW-0131">Cell cycle</keyword>
<evidence type="ECO:0000313" key="19">
    <source>
        <dbReference type="EMBL" id="NNH77323.1"/>
    </source>
</evidence>
<evidence type="ECO:0000259" key="18">
    <source>
        <dbReference type="Pfam" id="PF03717"/>
    </source>
</evidence>
<dbReference type="Proteomes" id="UP000569202">
    <property type="component" value="Unassembled WGS sequence"/>
</dbReference>
<dbReference type="GO" id="GO:0008955">
    <property type="term" value="F:peptidoglycan glycosyltransferase activity"/>
    <property type="evidence" value="ECO:0007669"/>
    <property type="project" value="InterPro"/>
</dbReference>
<dbReference type="Pfam" id="PF00905">
    <property type="entry name" value="Transpeptidase"/>
    <property type="match status" value="1"/>
</dbReference>
<keyword evidence="11 16" id="KW-1133">Transmembrane helix</keyword>
<accession>A0A7Y2REH8</accession>
<evidence type="ECO:0000256" key="10">
    <source>
        <dbReference type="ARBA" id="ARBA00022984"/>
    </source>
</evidence>
<dbReference type="GO" id="GO:0043093">
    <property type="term" value="P:FtsZ-dependent cytokinesis"/>
    <property type="evidence" value="ECO:0007669"/>
    <property type="project" value="UniProtKB-UniRule"/>
</dbReference>
<dbReference type="Gene3D" id="3.40.710.10">
    <property type="entry name" value="DD-peptidase/beta-lactamase superfamily"/>
    <property type="match status" value="1"/>
</dbReference>
<dbReference type="EMBL" id="JABERL010000013">
    <property type="protein sequence ID" value="NNH77323.1"/>
    <property type="molecule type" value="Genomic_DNA"/>
</dbReference>
<dbReference type="PANTHER" id="PTHR30627:SF1">
    <property type="entry name" value="PEPTIDOGLYCAN D,D-TRANSPEPTIDASE FTSI"/>
    <property type="match status" value="1"/>
</dbReference>
<dbReference type="GO" id="GO:0008360">
    <property type="term" value="P:regulation of cell shape"/>
    <property type="evidence" value="ECO:0007669"/>
    <property type="project" value="UniProtKB-KW"/>
</dbReference>
<dbReference type="Gene3D" id="3.90.1310.10">
    <property type="entry name" value="Penicillin-binding protein 2a (Domain 2)"/>
    <property type="match status" value="1"/>
</dbReference>
<feature type="domain" description="Penicillin-binding protein transpeptidase" evidence="17">
    <location>
        <begin position="289"/>
        <end position="587"/>
    </location>
</feature>
<keyword evidence="7 16" id="KW-0812">Transmembrane</keyword>
<dbReference type="GO" id="GO:0008658">
    <property type="term" value="F:penicillin binding"/>
    <property type="evidence" value="ECO:0007669"/>
    <property type="project" value="InterPro"/>
</dbReference>
<proteinExistence type="inferred from homology"/>
<dbReference type="InterPro" id="IPR037532">
    <property type="entry name" value="FtsI_transpept"/>
</dbReference>
<dbReference type="SUPFAM" id="SSF56601">
    <property type="entry name" value="beta-lactamase/transpeptidase-like"/>
    <property type="match status" value="1"/>
</dbReference>